<comment type="caution">
    <text evidence="1">The sequence shown here is derived from an EMBL/GenBank/DDBJ whole genome shotgun (WGS) entry which is preliminary data.</text>
</comment>
<dbReference type="EMBL" id="JAERTY010000010">
    <property type="protein sequence ID" value="MBL1410646.1"/>
    <property type="molecule type" value="Genomic_DNA"/>
</dbReference>
<dbReference type="InterPro" id="IPR036188">
    <property type="entry name" value="FAD/NAD-bd_sf"/>
</dbReference>
<dbReference type="RefSeq" id="WP_202104339.1">
    <property type="nucleotide sequence ID" value="NZ_JAERTY010000010.1"/>
</dbReference>
<accession>A0ABS1R7F4</accession>
<dbReference type="Pfam" id="PF13450">
    <property type="entry name" value="NAD_binding_8"/>
    <property type="match status" value="1"/>
</dbReference>
<organism evidence="1 2">
    <name type="scientific">Sphingobacterium faecale</name>
    <dbReference type="NCBI Taxonomy" id="2803775"/>
    <lineage>
        <taxon>Bacteria</taxon>
        <taxon>Pseudomonadati</taxon>
        <taxon>Bacteroidota</taxon>
        <taxon>Sphingobacteriia</taxon>
        <taxon>Sphingobacteriales</taxon>
        <taxon>Sphingobacteriaceae</taxon>
        <taxon>Sphingobacterium</taxon>
    </lineage>
</organism>
<dbReference type="Proteomes" id="UP000625283">
    <property type="component" value="Unassembled WGS sequence"/>
</dbReference>
<reference evidence="1 2" key="1">
    <citation type="submission" date="2021-01" db="EMBL/GenBank/DDBJ databases">
        <title>C459-1 draft genome sequence.</title>
        <authorList>
            <person name="Zhang X.-F."/>
        </authorList>
    </citation>
    <scope>NUCLEOTIDE SEQUENCE [LARGE SCALE GENOMIC DNA]</scope>
    <source>
        <strain evidence="2">C459-1</strain>
    </source>
</reference>
<dbReference type="SUPFAM" id="SSF51905">
    <property type="entry name" value="FAD/NAD(P)-binding domain"/>
    <property type="match status" value="1"/>
</dbReference>
<dbReference type="PANTHER" id="PTHR10668">
    <property type="entry name" value="PHYTOENE DEHYDROGENASE"/>
    <property type="match status" value="1"/>
</dbReference>
<proteinExistence type="predicted"/>
<protein>
    <submittedName>
        <fullName evidence="1">NAD(P)/FAD-dependent oxidoreductase</fullName>
    </submittedName>
</protein>
<dbReference type="PANTHER" id="PTHR10668:SF105">
    <property type="entry name" value="DEHYDROGENASE-RELATED"/>
    <property type="match status" value="1"/>
</dbReference>
<dbReference type="PRINTS" id="PR00411">
    <property type="entry name" value="PNDRDTASEI"/>
</dbReference>
<keyword evidence="2" id="KW-1185">Reference proteome</keyword>
<gene>
    <name evidence="1" type="ORF">JKG61_17945</name>
</gene>
<sequence length="488" mass="53587">MTTYDAIVIGSGPNGFAAAITLQQQGLSTLIMEGADTIGGGMRTKELTLPGYRHDVCSAIHPMAMASPFLRSLPLEEHGLHFVQAPYAAAHPLKNGEVARLCKSVDETAALLGTDGKKYKDLIEPVVEQWETLSLDIMGPLRFPEHPGQMMGFGLDGLMPADWLVHRFKTITGRALFGGMAAHGIQPLSNWGTSAIGMVLMAVGNRYGWPIPVGGSQSIADALNSYYLSLGGTIQCDCWVEDVRDIPHHRVLLLDLTPQQLLGLKGIEWAKTYKRQLEKYRQGMGVFKIDWALSDPTPFINSECNQAATVHLGNTYEEIAHYEKMTHRGKLLTDPFVLFAQQSSFDRTRAPEGKHTGWAYCHVPNGVEVDRTEVIEAQIERFAPGFKDTVIARSSMNAMDMERYNPNYVGGDINGGLMDIRQLYTRPIRSLTPYRTSDPSTYICSSATPPGGGVHGMCGYAAAKIALKDHYGIKEQDLKLNFLRGGNA</sequence>
<evidence type="ECO:0000313" key="1">
    <source>
        <dbReference type="EMBL" id="MBL1410646.1"/>
    </source>
</evidence>
<dbReference type="Gene3D" id="3.50.50.60">
    <property type="entry name" value="FAD/NAD(P)-binding domain"/>
    <property type="match status" value="1"/>
</dbReference>
<evidence type="ECO:0000313" key="2">
    <source>
        <dbReference type="Proteomes" id="UP000625283"/>
    </source>
</evidence>
<name>A0ABS1R7F4_9SPHI</name>